<dbReference type="KEGG" id="hpk:Hprae_0264"/>
<dbReference type="AlphaFoldDB" id="E3DN15"/>
<dbReference type="SUPFAM" id="SSF56112">
    <property type="entry name" value="Protein kinase-like (PK-like)"/>
    <property type="match status" value="1"/>
</dbReference>
<organism evidence="1 2">
    <name type="scientific">Halanaerobium praevalens (strain ATCC 33744 / DSM 2228 / GSL)</name>
    <dbReference type="NCBI Taxonomy" id="572479"/>
    <lineage>
        <taxon>Bacteria</taxon>
        <taxon>Bacillati</taxon>
        <taxon>Bacillota</taxon>
        <taxon>Clostridia</taxon>
        <taxon>Halanaerobiales</taxon>
        <taxon>Halanaerobiaceae</taxon>
        <taxon>Halanaerobium</taxon>
    </lineage>
</organism>
<name>E3DN15_HALPG</name>
<proteinExistence type="predicted"/>
<dbReference type="OrthoDB" id="2111376at2"/>
<dbReference type="InterPro" id="IPR011009">
    <property type="entry name" value="Kinase-like_dom_sf"/>
</dbReference>
<dbReference type="HOGENOM" id="CLU_1022199_0_0_9"/>
<dbReference type="eggNOG" id="COG0515">
    <property type="taxonomic scope" value="Bacteria"/>
</dbReference>
<protein>
    <recommendedName>
        <fullName evidence="3">Mn2+dependent serine/threonine protein kinase</fullName>
    </recommendedName>
</protein>
<gene>
    <name evidence="1" type="ordered locus">Hprae_0264</name>
</gene>
<dbReference type="RefSeq" id="WP_014552454.1">
    <property type="nucleotide sequence ID" value="NC_017455.1"/>
</dbReference>
<dbReference type="Proteomes" id="UP000006866">
    <property type="component" value="Chromosome"/>
</dbReference>
<dbReference type="Pfam" id="PF06293">
    <property type="entry name" value="Kdo"/>
    <property type="match status" value="1"/>
</dbReference>
<sequence>MKIKNKKSDGIDFYYNKKASNEMLEMTKYCLRNKRIDKKKFELIKKGNQREVYKAIIDSESYYFKKYCYRSFDKKLKNIFRKSAAYNSFKLSNDLIENGISVVKPVLAAEIKHNHLTVDSVFITKDFGGTDLQQFLAEQDYSAAEKEEIIISLAKLWSKLYKNNYLNGDPNLPGVLLNFDDKLKLSLVDLDNFRQSIYLTKKRIIRNLAKFNAHSYSGLAKMGSKKLKSADRKLFLQHLIRNYKRLEKMNLYQAIQAETFNILKAWGKSELI</sequence>
<evidence type="ECO:0000313" key="1">
    <source>
        <dbReference type="EMBL" id="ADO76421.1"/>
    </source>
</evidence>
<dbReference type="EMBL" id="CP002175">
    <property type="protein sequence ID" value="ADO76421.1"/>
    <property type="molecule type" value="Genomic_DNA"/>
</dbReference>
<reference evidence="2" key="1">
    <citation type="submission" date="2010-10" db="EMBL/GenBank/DDBJ databases">
        <title>The complete genome of Halanaerobium praevalens DSM 2228.</title>
        <authorList>
            <consortium name="US DOE Joint Genome Institute (JGI-PGF)"/>
            <person name="Lucas S."/>
            <person name="Copeland A."/>
            <person name="Lapidus A."/>
            <person name="Glavina del Rio T."/>
            <person name="Dalin E."/>
            <person name="Tice H."/>
            <person name="Bruce D."/>
            <person name="Goodwin L."/>
            <person name="Pitluck S."/>
            <person name="Kyrpides N."/>
            <person name="Mavromatis K."/>
            <person name="Ivanova N."/>
            <person name="Ovchinnikova G."/>
            <person name="Chertkov O."/>
            <person name="Detter J.C."/>
            <person name="Han C."/>
            <person name="Larimer F."/>
            <person name="Land M."/>
            <person name="Hauser L."/>
            <person name="Markowitz V."/>
            <person name="Cheng J.-F."/>
            <person name="Hugenholtz P."/>
            <person name="Woyke T."/>
            <person name="Wu D."/>
            <person name="Tindall B."/>
            <person name="Pomrenke H.G."/>
            <person name="Brambilla E."/>
            <person name="Klenk H.-P."/>
            <person name="Eisen J.A."/>
        </authorList>
    </citation>
    <scope>NUCLEOTIDE SEQUENCE [LARGE SCALE GENOMIC DNA]</scope>
    <source>
        <strain evidence="2">ATCC 33744 / DSM 2228 / GSL</strain>
    </source>
</reference>
<dbReference type="STRING" id="572479.Hprae_0264"/>
<keyword evidence="2" id="KW-1185">Reference proteome</keyword>
<reference evidence="1 2" key="2">
    <citation type="journal article" date="2011" name="Stand. Genomic Sci.">
        <title>Complete genome sequence of the extremely halophilic Halanaerobium praevalens type strain (GSL).</title>
        <authorList>
            <person name="Ivanova N."/>
            <person name="Sikorski J."/>
            <person name="Chertkov O."/>
            <person name="Nolan M."/>
            <person name="Lucas S."/>
            <person name="Hammon N."/>
            <person name="Deshpande S."/>
            <person name="Cheng J.F."/>
            <person name="Tapia R."/>
            <person name="Han C."/>
            <person name="Goodwin L."/>
            <person name="Pitluck S."/>
            <person name="Huntemann M."/>
            <person name="Liolios K."/>
            <person name="Pagani I."/>
            <person name="Mavromatis K."/>
            <person name="Ovchinikova G."/>
            <person name="Pati A."/>
            <person name="Chen A."/>
            <person name="Palaniappan K."/>
            <person name="Land M."/>
            <person name="Hauser L."/>
            <person name="Brambilla E.M."/>
            <person name="Kannan K.P."/>
            <person name="Rohde M."/>
            <person name="Tindall B.J."/>
            <person name="Goker M."/>
            <person name="Detter J.C."/>
            <person name="Woyke T."/>
            <person name="Bristow J."/>
            <person name="Eisen J.A."/>
            <person name="Markowitz V."/>
            <person name="Hugenholtz P."/>
            <person name="Kyrpides N.C."/>
            <person name="Klenk H.P."/>
            <person name="Lapidus A."/>
        </authorList>
    </citation>
    <scope>NUCLEOTIDE SEQUENCE [LARGE SCALE GENOMIC DNA]</scope>
    <source>
        <strain evidence="2">ATCC 33744 / DSM 2228 / GSL</strain>
    </source>
</reference>
<accession>E3DN15</accession>
<dbReference type="PATRIC" id="fig|572479.3.peg.266"/>
<evidence type="ECO:0000313" key="2">
    <source>
        <dbReference type="Proteomes" id="UP000006866"/>
    </source>
</evidence>
<evidence type="ECO:0008006" key="3">
    <source>
        <dbReference type="Google" id="ProtNLM"/>
    </source>
</evidence>